<dbReference type="GO" id="GO:0042803">
    <property type="term" value="F:protein homodimerization activity"/>
    <property type="evidence" value="ECO:0007669"/>
    <property type="project" value="UniProtKB-ARBA"/>
</dbReference>
<dbReference type="GO" id="GO:0000287">
    <property type="term" value="F:magnesium ion binding"/>
    <property type="evidence" value="ECO:0007669"/>
    <property type="project" value="UniProtKB-UniRule"/>
</dbReference>
<dbReference type="InterPro" id="IPR004472">
    <property type="entry name" value="DTB_synth_BioD"/>
</dbReference>
<accession>A0A4P7XIP6</accession>
<evidence type="ECO:0000256" key="5">
    <source>
        <dbReference type="ARBA" id="ARBA00022756"/>
    </source>
</evidence>
<evidence type="ECO:0000313" key="9">
    <source>
        <dbReference type="EMBL" id="QCF26603.1"/>
    </source>
</evidence>
<feature type="binding site" evidence="8">
    <location>
        <begin position="118"/>
        <end position="121"/>
    </location>
    <ligand>
        <name>ATP</name>
        <dbReference type="ChEBI" id="CHEBI:30616"/>
    </ligand>
</feature>
<evidence type="ECO:0000256" key="4">
    <source>
        <dbReference type="ARBA" id="ARBA00022741"/>
    </source>
</evidence>
<dbReference type="PIRSF" id="PIRSF006755">
    <property type="entry name" value="DTB_synth"/>
    <property type="match status" value="1"/>
</dbReference>
<comment type="subcellular location">
    <subcellularLocation>
        <location evidence="8">Cytoplasm</location>
    </subcellularLocation>
</comment>
<dbReference type="FunFam" id="3.40.50.300:FF:000292">
    <property type="entry name" value="ATP-dependent dethiobiotin synthetase BioD"/>
    <property type="match status" value="1"/>
</dbReference>
<comment type="function">
    <text evidence="8">Catalyzes a mechanistically unusual reaction, the ATP-dependent insertion of CO2 between the N7 and N8 nitrogen atoms of 7,8-diaminopelargonic acid (DAPA, also called 7,8-diammoniononanoate) to form a ureido ring.</text>
</comment>
<dbReference type="Gene3D" id="3.40.50.300">
    <property type="entry name" value="P-loop containing nucleotide triphosphate hydrolases"/>
    <property type="match status" value="1"/>
</dbReference>
<dbReference type="GO" id="GO:0005524">
    <property type="term" value="F:ATP binding"/>
    <property type="evidence" value="ECO:0007669"/>
    <property type="project" value="UniProtKB-UniRule"/>
</dbReference>
<comment type="cofactor">
    <cofactor evidence="8">
        <name>Mg(2+)</name>
        <dbReference type="ChEBI" id="CHEBI:18420"/>
    </cofactor>
</comment>
<dbReference type="GO" id="GO:0004141">
    <property type="term" value="F:dethiobiotin synthase activity"/>
    <property type="evidence" value="ECO:0007669"/>
    <property type="project" value="UniProtKB-UniRule"/>
</dbReference>
<evidence type="ECO:0000256" key="3">
    <source>
        <dbReference type="ARBA" id="ARBA00022723"/>
    </source>
</evidence>
<comment type="caution">
    <text evidence="8">Lacks conserved residue(s) required for the propagation of feature annotation.</text>
</comment>
<dbReference type="HAMAP" id="MF_00336">
    <property type="entry name" value="BioD"/>
    <property type="match status" value="1"/>
</dbReference>
<feature type="binding site" evidence="8">
    <location>
        <position position="56"/>
    </location>
    <ligand>
        <name>ATP</name>
        <dbReference type="ChEBI" id="CHEBI:30616"/>
    </ligand>
</feature>
<dbReference type="CDD" id="cd03109">
    <property type="entry name" value="DTBS"/>
    <property type="match status" value="1"/>
</dbReference>
<dbReference type="UniPathway" id="UPA00078">
    <property type="reaction ID" value="UER00161"/>
</dbReference>
<dbReference type="GO" id="GO:0005829">
    <property type="term" value="C:cytosol"/>
    <property type="evidence" value="ECO:0007669"/>
    <property type="project" value="TreeGrafter"/>
</dbReference>
<keyword evidence="10" id="KW-1185">Reference proteome</keyword>
<comment type="similarity">
    <text evidence="8">Belongs to the dethiobiotin synthetase family.</text>
</comment>
<protein>
    <recommendedName>
        <fullName evidence="8">ATP-dependent dethiobiotin synthetase BioD</fullName>
        <ecNumber evidence="8">6.3.3.3</ecNumber>
    </recommendedName>
    <alternativeName>
        <fullName evidence="8">DTB synthetase</fullName>
        <shortName evidence="8">DTBS</shortName>
    </alternativeName>
    <alternativeName>
        <fullName evidence="8">Dethiobiotin synthase</fullName>
    </alternativeName>
</protein>
<feature type="active site" evidence="8">
    <location>
        <position position="39"/>
    </location>
</feature>
<gene>
    <name evidence="8 9" type="primary">bioD</name>
    <name evidence="9" type="ORF">soil367_12040</name>
</gene>
<feature type="binding site" evidence="8">
    <location>
        <begin position="178"/>
        <end position="179"/>
    </location>
    <ligand>
        <name>ATP</name>
        <dbReference type="ChEBI" id="CHEBI:30616"/>
    </ligand>
</feature>
<name>A0A4P7XIP6_9ALTE</name>
<keyword evidence="7 8" id="KW-0460">Magnesium</keyword>
<dbReference type="RefSeq" id="WP_136549310.1">
    <property type="nucleotide sequence ID" value="NZ_CP031093.1"/>
</dbReference>
<keyword evidence="4 8" id="KW-0547">Nucleotide-binding</keyword>
<proteinExistence type="inferred from homology"/>
<sequence length="233" mass="24867">MARKTVFITGTDTEVGKTMVSAALLYAAARAGYRTLALKPVAAGCEETAEGLRNDDALMLQAAMTEQLSYSQVNPVALAEAIAPHVAAVNAGVRLSVQRLAGFCRGVMLKPADFLLIEGAGGWRVPLNERESYAGLPVELACQVILVVDLRLGAINHALLTAEAIRRDGLQLIGWVANRASPLPMQAEAQTLAFLAQALGAPLLAELPHQTQSDPRALAQYIDDQVMRDLIEN</sequence>
<feature type="binding site" evidence="8">
    <location>
        <position position="18"/>
    </location>
    <ligand>
        <name>Mg(2+)</name>
        <dbReference type="ChEBI" id="CHEBI:18420"/>
    </ligand>
</feature>
<dbReference type="SUPFAM" id="SSF52540">
    <property type="entry name" value="P-loop containing nucleoside triphosphate hydrolases"/>
    <property type="match status" value="1"/>
</dbReference>
<evidence type="ECO:0000256" key="8">
    <source>
        <dbReference type="HAMAP-Rule" id="MF_00336"/>
    </source>
</evidence>
<keyword evidence="1 8" id="KW-0963">Cytoplasm</keyword>
<dbReference type="InterPro" id="IPR027417">
    <property type="entry name" value="P-loop_NTPase"/>
</dbReference>
<dbReference type="PANTHER" id="PTHR43210:SF5">
    <property type="entry name" value="DETHIOBIOTIN SYNTHETASE"/>
    <property type="match status" value="1"/>
</dbReference>
<reference evidence="9 10" key="1">
    <citation type="submission" date="2018-07" db="EMBL/GenBank/DDBJ databases">
        <title>Marsedoiliclastica nanhaica gen. nov. sp. nov., a novel marine hydrocarbonoclastic bacterium isolated from an in-situ enriched hydrocarbon-degrading consortium in deep-sea sediment.</title>
        <authorList>
            <person name="Dong C."/>
            <person name="Ma T."/>
            <person name="Liu R."/>
            <person name="Shao Z."/>
        </authorList>
    </citation>
    <scope>NUCLEOTIDE SEQUENCE [LARGE SCALE GENOMIC DNA]</scope>
    <source>
        <strain evidence="10">soil36-7</strain>
    </source>
</reference>
<evidence type="ECO:0000256" key="1">
    <source>
        <dbReference type="ARBA" id="ARBA00022490"/>
    </source>
</evidence>
<dbReference type="NCBIfam" id="TIGR00347">
    <property type="entry name" value="bioD"/>
    <property type="match status" value="1"/>
</dbReference>
<feature type="binding site" evidence="8">
    <location>
        <position position="118"/>
    </location>
    <ligand>
        <name>Mg(2+)</name>
        <dbReference type="ChEBI" id="CHEBI:18420"/>
    </ligand>
</feature>
<keyword evidence="2 8" id="KW-0436">Ligase</keyword>
<dbReference type="AlphaFoldDB" id="A0A4P7XIP6"/>
<keyword evidence="5 8" id="KW-0093">Biotin biosynthesis</keyword>
<dbReference type="PANTHER" id="PTHR43210">
    <property type="entry name" value="DETHIOBIOTIN SYNTHETASE"/>
    <property type="match status" value="1"/>
</dbReference>
<dbReference type="KEGG" id="hmi:soil367_12040"/>
<dbReference type="Pfam" id="PF13500">
    <property type="entry name" value="AAA_26"/>
    <property type="match status" value="1"/>
</dbReference>
<evidence type="ECO:0000313" key="10">
    <source>
        <dbReference type="Proteomes" id="UP000298049"/>
    </source>
</evidence>
<evidence type="ECO:0000256" key="2">
    <source>
        <dbReference type="ARBA" id="ARBA00022598"/>
    </source>
</evidence>
<evidence type="ECO:0000256" key="7">
    <source>
        <dbReference type="ARBA" id="ARBA00022842"/>
    </source>
</evidence>
<organism evidence="9 10">
    <name type="scientific">Hydrocarboniclastica marina</name>
    <dbReference type="NCBI Taxonomy" id="2259620"/>
    <lineage>
        <taxon>Bacteria</taxon>
        <taxon>Pseudomonadati</taxon>
        <taxon>Pseudomonadota</taxon>
        <taxon>Gammaproteobacteria</taxon>
        <taxon>Alteromonadales</taxon>
        <taxon>Alteromonadaceae</taxon>
        <taxon>Hydrocarboniclastica</taxon>
    </lineage>
</organism>
<dbReference type="OrthoDB" id="9802097at2"/>
<dbReference type="Proteomes" id="UP000298049">
    <property type="component" value="Chromosome"/>
</dbReference>
<keyword evidence="6 8" id="KW-0067">ATP-binding</keyword>
<keyword evidence="3 8" id="KW-0479">Metal-binding</keyword>
<evidence type="ECO:0000256" key="6">
    <source>
        <dbReference type="ARBA" id="ARBA00022840"/>
    </source>
</evidence>
<dbReference type="EMBL" id="CP031093">
    <property type="protein sequence ID" value="QCF26603.1"/>
    <property type="molecule type" value="Genomic_DNA"/>
</dbReference>
<comment type="catalytic activity">
    <reaction evidence="8">
        <text>(7R,8S)-7,8-diammoniononanoate + CO2 + ATP = (4R,5S)-dethiobiotin + ADP + phosphate + 3 H(+)</text>
        <dbReference type="Rhea" id="RHEA:15805"/>
        <dbReference type="ChEBI" id="CHEBI:15378"/>
        <dbReference type="ChEBI" id="CHEBI:16526"/>
        <dbReference type="ChEBI" id="CHEBI:30616"/>
        <dbReference type="ChEBI" id="CHEBI:43474"/>
        <dbReference type="ChEBI" id="CHEBI:149469"/>
        <dbReference type="ChEBI" id="CHEBI:149473"/>
        <dbReference type="ChEBI" id="CHEBI:456216"/>
        <dbReference type="EC" id="6.3.3.3"/>
    </reaction>
</comment>
<dbReference type="EC" id="6.3.3.3" evidence="8"/>
<feature type="binding site" evidence="8">
    <location>
        <position position="56"/>
    </location>
    <ligand>
        <name>Mg(2+)</name>
        <dbReference type="ChEBI" id="CHEBI:18420"/>
    </ligand>
</feature>
<dbReference type="GO" id="GO:0009102">
    <property type="term" value="P:biotin biosynthetic process"/>
    <property type="evidence" value="ECO:0007669"/>
    <property type="project" value="UniProtKB-UniRule"/>
</dbReference>
<comment type="pathway">
    <text evidence="8">Cofactor biosynthesis; biotin biosynthesis; biotin from 7,8-diaminononanoate: step 1/2.</text>
</comment>
<comment type="subunit">
    <text evidence="8">Homodimer.</text>
</comment>